<feature type="transmembrane region" description="Helical" evidence="1">
    <location>
        <begin position="424"/>
        <end position="447"/>
    </location>
</feature>
<feature type="transmembrane region" description="Helical" evidence="1">
    <location>
        <begin position="212"/>
        <end position="228"/>
    </location>
</feature>
<dbReference type="Proteomes" id="UP000034669">
    <property type="component" value="Unassembled WGS sequence"/>
</dbReference>
<evidence type="ECO:0000313" key="3">
    <source>
        <dbReference type="Proteomes" id="UP000034669"/>
    </source>
</evidence>
<feature type="transmembrane region" description="Helical" evidence="1">
    <location>
        <begin position="323"/>
        <end position="344"/>
    </location>
</feature>
<organism evidence="2 3">
    <name type="scientific">Candidatus Woesebacteria bacterium GW2011_GWA1_43_12</name>
    <dbReference type="NCBI Taxonomy" id="1618557"/>
    <lineage>
        <taxon>Bacteria</taxon>
        <taxon>Candidatus Woeseibacteriota</taxon>
    </lineage>
</organism>
<feature type="transmembrane region" description="Helical" evidence="1">
    <location>
        <begin position="387"/>
        <end position="404"/>
    </location>
</feature>
<evidence type="ECO:0000256" key="1">
    <source>
        <dbReference type="SAM" id="Phobius"/>
    </source>
</evidence>
<feature type="transmembrane region" description="Helical" evidence="1">
    <location>
        <begin position="187"/>
        <end position="206"/>
    </location>
</feature>
<keyword evidence="1" id="KW-0812">Transmembrane</keyword>
<name>A0A0G1F6K7_9BACT</name>
<feature type="transmembrane region" description="Helical" evidence="1">
    <location>
        <begin position="21"/>
        <end position="38"/>
    </location>
</feature>
<dbReference type="AlphaFoldDB" id="A0A0G1F6K7"/>
<feature type="transmembrane region" description="Helical" evidence="1">
    <location>
        <begin position="454"/>
        <end position="474"/>
    </location>
</feature>
<feature type="transmembrane region" description="Helical" evidence="1">
    <location>
        <begin position="88"/>
        <end position="111"/>
    </location>
</feature>
<feature type="transmembrane region" description="Helical" evidence="1">
    <location>
        <begin position="240"/>
        <end position="273"/>
    </location>
</feature>
<keyword evidence="1" id="KW-1133">Transmembrane helix</keyword>
<comment type="caution">
    <text evidence="2">The sequence shown here is derived from an EMBL/GenBank/DDBJ whole genome shotgun (WGS) entry which is preliminary data.</text>
</comment>
<gene>
    <name evidence="2" type="ORF">UV66_C0001G0158</name>
</gene>
<dbReference type="EMBL" id="LCFI01000001">
    <property type="protein sequence ID" value="KKS90801.1"/>
    <property type="molecule type" value="Genomic_DNA"/>
</dbReference>
<accession>A0A0G1F6K7</accession>
<evidence type="ECO:0000313" key="2">
    <source>
        <dbReference type="EMBL" id="KKS90801.1"/>
    </source>
</evidence>
<feature type="transmembrane region" description="Helical" evidence="1">
    <location>
        <begin position="58"/>
        <end position="76"/>
    </location>
</feature>
<sequence length="823" mass="95763">MIKFLTVFKEIKRCCGISNKLFYGIISMVFVAINYSQSSWKFFNKYGGLPAAKIMPEIIGIFFFALLSVLYIRNFYKNFRIKISKQDWYGIIFLFITIFVFRFKQFSTYFWKDDFYLFLNRIGGGYSFFTWGPWLSSFPAWTWEVIRHFFDYSIIPYQFSILLLHFLFAVGVFLLTKYISKNNYIGLMAAFFVSTTTISFEAFEYYMNPINIAWQAFLVCLSVVACVWEIRKKGGTNIPYLSAFLILPAFMSGIARVGFILPFMSIVIFLVSVEFFNPKKIFIWLKNLLLNQIPYYLPIVLFLTIRGLWQIRNIKTEVTTASFYRIYLYMIGISSVPVEFYISLSRWTNSTINPGTLTVYMGFLFLALFLFYCLFTKLRRKKIPLTLSIGFFWLTTSILFYVLFAPHLPSTDREIDIATRTHHLSYVACAGAIMIWSYIFYQIIAFVDKIKRPFGRIVIGLIILGSITLSYKLINDRYTFFLDFAKGVSVTRQQFFFDSYRKHIPVNANNINIFYDDGYSKRKDNYRPSEYYFAAFWNFSKIRIFWGDNELKLYLDGLADSQKNDFMDNLYAIFTDYDDGAIEQDLSAVLKEQIRNPKTQAIFLKDWGLYWGKTIDNLFVPEIITDDINKLTYFKNPTLTLTDLNFPAVFTPRLNIKLNTTINKGQMNFIDLRAGILSNILTHWDLPDASGLDSLAQYYSVVSSKSFSDLSNILSNANVNEKMVCEKQLTNNGISLFIIWIGEPDSFYSKLSPIDKKDFFSTKHNQRFYSICHFSQVQGIKNISLDLANTGSMIRGLVVVPLSLVPVNIEVLDSYLQSPKILK</sequence>
<keyword evidence="1" id="KW-0472">Membrane</keyword>
<reference evidence="2 3" key="1">
    <citation type="journal article" date="2015" name="Nature">
        <title>rRNA introns, odd ribosomes, and small enigmatic genomes across a large radiation of phyla.</title>
        <authorList>
            <person name="Brown C.T."/>
            <person name="Hug L.A."/>
            <person name="Thomas B.C."/>
            <person name="Sharon I."/>
            <person name="Castelle C.J."/>
            <person name="Singh A."/>
            <person name="Wilkins M.J."/>
            <person name="Williams K.H."/>
            <person name="Banfield J.F."/>
        </authorList>
    </citation>
    <scope>NUCLEOTIDE SEQUENCE [LARGE SCALE GENOMIC DNA]</scope>
</reference>
<feature type="transmembrane region" description="Helical" evidence="1">
    <location>
        <begin position="356"/>
        <end position="375"/>
    </location>
</feature>
<proteinExistence type="predicted"/>
<protein>
    <submittedName>
        <fullName evidence="2">Uncharacterized protein</fullName>
    </submittedName>
</protein>
<feature type="transmembrane region" description="Helical" evidence="1">
    <location>
        <begin position="154"/>
        <end position="175"/>
    </location>
</feature>